<feature type="domain" description="Carbohydrate kinase PfkB" evidence="3">
    <location>
        <begin position="10"/>
        <end position="284"/>
    </location>
</feature>
<protein>
    <submittedName>
        <fullName evidence="4">Ribokinase</fullName>
        <ecNumber evidence="4">2.7.1.15</ecNumber>
    </submittedName>
</protein>
<dbReference type="InterPro" id="IPR029056">
    <property type="entry name" value="Ribokinase-like"/>
</dbReference>
<evidence type="ECO:0000259" key="3">
    <source>
        <dbReference type="Pfam" id="PF00294"/>
    </source>
</evidence>
<dbReference type="RefSeq" id="WP_039808942.1">
    <property type="nucleotide sequence ID" value="NZ_UGRY01000002.1"/>
</dbReference>
<reference evidence="4 5" key="1">
    <citation type="submission" date="2018-06" db="EMBL/GenBank/DDBJ databases">
        <authorList>
            <consortium name="Pathogen Informatics"/>
            <person name="Doyle S."/>
        </authorList>
    </citation>
    <scope>NUCLEOTIDE SEQUENCE [LARGE SCALE GENOMIC DNA]</scope>
    <source>
        <strain evidence="4 5">NCTC1934</strain>
    </source>
</reference>
<dbReference type="InterPro" id="IPR011611">
    <property type="entry name" value="PfkB_dom"/>
</dbReference>
<dbReference type="SUPFAM" id="SSF53613">
    <property type="entry name" value="Ribokinase-like"/>
    <property type="match status" value="1"/>
</dbReference>
<gene>
    <name evidence="4" type="primary">rbsK_1</name>
    <name evidence="4" type="ORF">NCTC1934_02133</name>
</gene>
<dbReference type="EMBL" id="UGRY01000002">
    <property type="protein sequence ID" value="SUA75547.1"/>
    <property type="molecule type" value="Genomic_DNA"/>
</dbReference>
<evidence type="ECO:0000313" key="4">
    <source>
        <dbReference type="EMBL" id="SUA75547.1"/>
    </source>
</evidence>
<evidence type="ECO:0000256" key="1">
    <source>
        <dbReference type="ARBA" id="ARBA00022679"/>
    </source>
</evidence>
<evidence type="ECO:0000256" key="2">
    <source>
        <dbReference type="ARBA" id="ARBA00022777"/>
    </source>
</evidence>
<name>A0A378YGJ8_9NOCA</name>
<dbReference type="EC" id="2.7.1.15" evidence="4"/>
<evidence type="ECO:0000313" key="5">
    <source>
        <dbReference type="Proteomes" id="UP000255467"/>
    </source>
</evidence>
<organism evidence="4 5">
    <name type="scientific">Nocardia otitidiscaviarum</name>
    <dbReference type="NCBI Taxonomy" id="1823"/>
    <lineage>
        <taxon>Bacteria</taxon>
        <taxon>Bacillati</taxon>
        <taxon>Actinomycetota</taxon>
        <taxon>Actinomycetes</taxon>
        <taxon>Mycobacteriales</taxon>
        <taxon>Nocardiaceae</taxon>
        <taxon>Nocardia</taxon>
    </lineage>
</organism>
<dbReference type="OrthoDB" id="9795789at2"/>
<accession>A0A378YGJ8</accession>
<sequence>MGSGAAFVGLSTLDIAYAVQRYPDEDTKVRADGMFLGAGGPAANAAVAYAGLSGQLSTLITALGKHVLAEPIRADLRAHGVTVVDTAPERAQRPPVSSIVVATGAGSRTIVSMDGSEQRDPLPAPDAAHWADAAVVLVDGHYPELALHTAASARRHGIPVVLDAGRWRDVHHELLPLVDIAICAAAFTPPDTAPGTDAVLDRLLALGPRAVAVSRGARPIRYATAAGRGEIPVRAERAVDTLGAGDILHGAFCHFHSVEPDFVTALRRAADIATLSCRYPGTREWLRHLPAQSTR</sequence>
<dbReference type="Pfam" id="PF00294">
    <property type="entry name" value="PfkB"/>
    <property type="match status" value="1"/>
</dbReference>
<dbReference type="GO" id="GO:0005829">
    <property type="term" value="C:cytosol"/>
    <property type="evidence" value="ECO:0007669"/>
    <property type="project" value="TreeGrafter"/>
</dbReference>
<keyword evidence="2 4" id="KW-0418">Kinase</keyword>
<dbReference type="Proteomes" id="UP000255467">
    <property type="component" value="Unassembled WGS sequence"/>
</dbReference>
<dbReference type="PANTHER" id="PTHR10584">
    <property type="entry name" value="SUGAR KINASE"/>
    <property type="match status" value="1"/>
</dbReference>
<dbReference type="STRING" id="1406858.GCA_000710895_06026"/>
<keyword evidence="1 4" id="KW-0808">Transferase</keyword>
<dbReference type="GO" id="GO:0004747">
    <property type="term" value="F:ribokinase activity"/>
    <property type="evidence" value="ECO:0007669"/>
    <property type="project" value="UniProtKB-EC"/>
</dbReference>
<dbReference type="Gene3D" id="3.40.1190.20">
    <property type="match status" value="1"/>
</dbReference>
<dbReference type="AlphaFoldDB" id="A0A378YGJ8"/>
<dbReference type="PANTHER" id="PTHR10584:SF157">
    <property type="entry name" value="SULFOFRUCTOSE KINASE"/>
    <property type="match status" value="1"/>
</dbReference>
<keyword evidence="5" id="KW-1185">Reference proteome</keyword>
<proteinExistence type="predicted"/>